<keyword evidence="5" id="KW-1185">Reference proteome</keyword>
<sequence>MSADDEWEEDWEDDASQWSESSASRPGGLALGFLASAPLAVFYEWSVTTGGGALRNTAERIVSLPLDLVGIPADPVRQIALLIGTLVALAFVRRAAIEDGEPLPPRVLRVPLEGLVAALALGPALVLGQDLLGADSVPFGLERLASEPKPSLATGALVAGGAFYEELVFRVGALGLAFLAWRGIASFFGATRHLARLFGEVGGIATSALVFATFHLDAVSHWVGVSGESFDAAAFTWRFVGGCLLGAIYRWRGLGVAAWSHGLFNLTLLLGAGPGVLH</sequence>
<feature type="transmembrane region" description="Helical" evidence="2">
    <location>
        <begin position="232"/>
        <end position="249"/>
    </location>
</feature>
<evidence type="ECO:0000259" key="3">
    <source>
        <dbReference type="Pfam" id="PF02517"/>
    </source>
</evidence>
<dbReference type="InterPro" id="IPR003675">
    <property type="entry name" value="Rce1/LyrA-like_dom"/>
</dbReference>
<keyword evidence="2" id="KW-0812">Transmembrane</keyword>
<feature type="transmembrane region" description="Helical" evidence="2">
    <location>
        <begin position="108"/>
        <end position="128"/>
    </location>
</feature>
<dbReference type="Pfam" id="PF02517">
    <property type="entry name" value="Rce1-like"/>
    <property type="match status" value="1"/>
</dbReference>
<feature type="transmembrane region" description="Helical" evidence="2">
    <location>
        <begin position="167"/>
        <end position="185"/>
    </location>
</feature>
<evidence type="ECO:0000313" key="5">
    <source>
        <dbReference type="Proteomes" id="UP000319342"/>
    </source>
</evidence>
<feature type="domain" description="CAAX prenyl protease 2/Lysostaphin resistance protein A-like" evidence="3">
    <location>
        <begin position="154"/>
        <end position="266"/>
    </location>
</feature>
<protein>
    <submittedName>
        <fullName evidence="4">CAAX amino terminal protease self-immunity</fullName>
    </submittedName>
</protein>
<reference evidence="4 5" key="1">
    <citation type="submission" date="2019-02" db="EMBL/GenBank/DDBJ databases">
        <title>Deep-cultivation of Planctomycetes and their phenomic and genomic characterization uncovers novel biology.</title>
        <authorList>
            <person name="Wiegand S."/>
            <person name="Jogler M."/>
            <person name="Boedeker C."/>
            <person name="Pinto D."/>
            <person name="Vollmers J."/>
            <person name="Rivas-Marin E."/>
            <person name="Kohn T."/>
            <person name="Peeters S.H."/>
            <person name="Heuer A."/>
            <person name="Rast P."/>
            <person name="Oberbeckmann S."/>
            <person name="Bunk B."/>
            <person name="Jeske O."/>
            <person name="Meyerdierks A."/>
            <person name="Storesund J.E."/>
            <person name="Kallscheuer N."/>
            <person name="Luecker S."/>
            <person name="Lage O.M."/>
            <person name="Pohl T."/>
            <person name="Merkel B.J."/>
            <person name="Hornburger P."/>
            <person name="Mueller R.-W."/>
            <person name="Bruemmer F."/>
            <person name="Labrenz M."/>
            <person name="Spormann A.M."/>
            <person name="Op den Camp H."/>
            <person name="Overmann J."/>
            <person name="Amann R."/>
            <person name="Jetten M.S.M."/>
            <person name="Mascher T."/>
            <person name="Medema M.H."/>
            <person name="Devos D.P."/>
            <person name="Kaster A.-K."/>
            <person name="Ovreas L."/>
            <person name="Rohde M."/>
            <person name="Galperin M.Y."/>
            <person name="Jogler C."/>
        </authorList>
    </citation>
    <scope>NUCLEOTIDE SEQUENCE [LARGE SCALE GENOMIC DNA]</scope>
    <source>
        <strain evidence="4 5">Pla163</strain>
    </source>
</reference>
<evidence type="ECO:0000256" key="2">
    <source>
        <dbReference type="SAM" id="Phobius"/>
    </source>
</evidence>
<organism evidence="4 5">
    <name type="scientific">Rohdeia mirabilis</name>
    <dbReference type="NCBI Taxonomy" id="2528008"/>
    <lineage>
        <taxon>Bacteria</taxon>
        <taxon>Pseudomonadati</taxon>
        <taxon>Planctomycetota</taxon>
        <taxon>Planctomycetia</taxon>
        <taxon>Planctomycetia incertae sedis</taxon>
        <taxon>Rohdeia</taxon>
    </lineage>
</organism>
<evidence type="ECO:0000256" key="1">
    <source>
        <dbReference type="SAM" id="MobiDB-lite"/>
    </source>
</evidence>
<dbReference type="GO" id="GO:0006508">
    <property type="term" value="P:proteolysis"/>
    <property type="evidence" value="ECO:0007669"/>
    <property type="project" value="UniProtKB-KW"/>
</dbReference>
<gene>
    <name evidence="4" type="ORF">Pla163_24740</name>
</gene>
<evidence type="ECO:0000313" key="4">
    <source>
        <dbReference type="EMBL" id="QDU85346.1"/>
    </source>
</evidence>
<dbReference type="Proteomes" id="UP000319342">
    <property type="component" value="Chromosome"/>
</dbReference>
<keyword evidence="2" id="KW-0472">Membrane</keyword>
<proteinExistence type="predicted"/>
<feature type="transmembrane region" description="Helical" evidence="2">
    <location>
        <begin position="197"/>
        <end position="216"/>
    </location>
</feature>
<dbReference type="RefSeq" id="WP_419185868.1">
    <property type="nucleotide sequence ID" value="NZ_CP036290.1"/>
</dbReference>
<feature type="transmembrane region" description="Helical" evidence="2">
    <location>
        <begin position="76"/>
        <end position="96"/>
    </location>
</feature>
<feature type="transmembrane region" description="Helical" evidence="2">
    <location>
        <begin position="256"/>
        <end position="277"/>
    </location>
</feature>
<keyword evidence="4" id="KW-0645">Protease</keyword>
<accession>A0A518D1J0</accession>
<dbReference type="GO" id="GO:0004175">
    <property type="term" value="F:endopeptidase activity"/>
    <property type="evidence" value="ECO:0007669"/>
    <property type="project" value="UniProtKB-ARBA"/>
</dbReference>
<feature type="region of interest" description="Disordered" evidence="1">
    <location>
        <begin position="1"/>
        <end position="24"/>
    </location>
</feature>
<keyword evidence="4" id="KW-0378">Hydrolase</keyword>
<keyword evidence="2" id="KW-1133">Transmembrane helix</keyword>
<dbReference type="GO" id="GO:0080120">
    <property type="term" value="P:CAAX-box protein maturation"/>
    <property type="evidence" value="ECO:0007669"/>
    <property type="project" value="UniProtKB-ARBA"/>
</dbReference>
<name>A0A518D1J0_9BACT</name>
<dbReference type="EMBL" id="CP036290">
    <property type="protein sequence ID" value="QDU85346.1"/>
    <property type="molecule type" value="Genomic_DNA"/>
</dbReference>
<dbReference type="AlphaFoldDB" id="A0A518D1J0"/>
<feature type="compositionally biased region" description="Acidic residues" evidence="1">
    <location>
        <begin position="1"/>
        <end position="15"/>
    </location>
</feature>